<dbReference type="OrthoDB" id="9762085at2"/>
<dbReference type="PANTHER" id="PTHR11851">
    <property type="entry name" value="METALLOPROTEASE"/>
    <property type="match status" value="1"/>
</dbReference>
<dbReference type="Proteomes" id="UP000050865">
    <property type="component" value="Unassembled WGS sequence"/>
</dbReference>
<dbReference type="PANTHER" id="PTHR11851:SF186">
    <property type="entry name" value="INACTIVE METALLOPROTEASE YMFF-RELATED"/>
    <property type="match status" value="1"/>
</dbReference>
<name>A0A0R2F5J2_9LACO</name>
<dbReference type="Pfam" id="PF05193">
    <property type="entry name" value="Peptidase_M16_C"/>
    <property type="match status" value="1"/>
</dbReference>
<dbReference type="PATRIC" id="fig|1423730.4.peg.80"/>
<evidence type="ECO:0000259" key="1">
    <source>
        <dbReference type="Pfam" id="PF05193"/>
    </source>
</evidence>
<evidence type="ECO:0000313" key="2">
    <source>
        <dbReference type="EMBL" id="KRN20743.1"/>
    </source>
</evidence>
<protein>
    <submittedName>
        <fullName evidence="2">Zn-dependent peptidase</fullName>
    </submittedName>
</protein>
<sequence length="419" mass="45722">MRIQLTDGVFLNVLSTKQFKTTRVAVHFIAPAKAETFAARTLLTSVLETSSARYPTQAALSAALEAMFGASFGIGVAKDGTMHRVTATLNLVADQLAQVPLLAQGFALLHEVLLRPLLVAGQFDRTVFDRERKNLAAYLGSLDEDRQLQASLATLRLYFEGNGAQATPSFGTTAQLERLTQADLMHTYQAMIRHDQIEIVVVGDVTEEQVRPLAEQLGFSARPQPSFALSYRQAEAPVRQQTVKAHVNQAKLNLAYTAPSDLYGRQYYANVVMNELFGGSPLSLLFTNVREKASLAYYASSAFNPFRQFVMVQTGIDGAQREQVQSLITAQLANLASGEFSAALLAQIKEGLLNARQAAYDSPRFLARQELLQALVPTHQPGYAAYAAAITAVTKQEVMAAAAALRLQAVYCLDEQEAE</sequence>
<accession>A0A0R2F5J2</accession>
<dbReference type="Gene3D" id="3.30.830.10">
    <property type="entry name" value="Metalloenzyme, LuxS/M16 peptidase-like"/>
    <property type="match status" value="2"/>
</dbReference>
<dbReference type="InterPro" id="IPR011249">
    <property type="entry name" value="Metalloenz_LuxS/M16"/>
</dbReference>
<dbReference type="SUPFAM" id="SSF63411">
    <property type="entry name" value="LuxS/MPP-like metallohydrolase"/>
    <property type="match status" value="2"/>
</dbReference>
<dbReference type="InterPro" id="IPR007863">
    <property type="entry name" value="Peptidase_M16_C"/>
</dbReference>
<dbReference type="NCBIfam" id="NF047422">
    <property type="entry name" value="YfmF_fam"/>
    <property type="match status" value="1"/>
</dbReference>
<dbReference type="RefSeq" id="WP_054661677.1">
    <property type="nucleotide sequence ID" value="NZ_AYZJ01000067.1"/>
</dbReference>
<feature type="domain" description="Peptidase M16 C-terminal" evidence="1">
    <location>
        <begin position="179"/>
        <end position="352"/>
    </location>
</feature>
<proteinExistence type="predicted"/>
<reference evidence="2 3" key="1">
    <citation type="journal article" date="2015" name="Genome Announc.">
        <title>Expanding the biotechnology potential of lactobacilli through comparative genomics of 213 strains and associated genera.</title>
        <authorList>
            <person name="Sun Z."/>
            <person name="Harris H.M."/>
            <person name="McCann A."/>
            <person name="Guo C."/>
            <person name="Argimon S."/>
            <person name="Zhang W."/>
            <person name="Yang X."/>
            <person name="Jeffery I.B."/>
            <person name="Cooney J.C."/>
            <person name="Kagawa T.F."/>
            <person name="Liu W."/>
            <person name="Song Y."/>
            <person name="Salvetti E."/>
            <person name="Wrobel A."/>
            <person name="Rasinkangas P."/>
            <person name="Parkhill J."/>
            <person name="Rea M.C."/>
            <person name="O'Sullivan O."/>
            <person name="Ritari J."/>
            <person name="Douillard F.P."/>
            <person name="Paul Ross R."/>
            <person name="Yang R."/>
            <person name="Briner A.E."/>
            <person name="Felis G.E."/>
            <person name="de Vos W.M."/>
            <person name="Barrangou R."/>
            <person name="Klaenhammer T.R."/>
            <person name="Caufield P.W."/>
            <person name="Cui Y."/>
            <person name="Zhang H."/>
            <person name="O'Toole P.W."/>
        </authorList>
    </citation>
    <scope>NUCLEOTIDE SEQUENCE [LARGE SCALE GENOMIC DNA]</scope>
    <source>
        <strain evidence="2 3">DSM 22697</strain>
    </source>
</reference>
<dbReference type="AlphaFoldDB" id="A0A0R2F5J2"/>
<dbReference type="EMBL" id="AYZJ01000067">
    <property type="protein sequence ID" value="KRN20743.1"/>
    <property type="molecule type" value="Genomic_DNA"/>
</dbReference>
<gene>
    <name evidence="2" type="ORF">FC75_GL000075</name>
</gene>
<dbReference type="InterPro" id="IPR050361">
    <property type="entry name" value="MPP/UQCRC_Complex"/>
</dbReference>
<keyword evidence="3" id="KW-1185">Reference proteome</keyword>
<dbReference type="GO" id="GO:0046872">
    <property type="term" value="F:metal ion binding"/>
    <property type="evidence" value="ECO:0007669"/>
    <property type="project" value="InterPro"/>
</dbReference>
<organism evidence="2 3">
    <name type="scientific">Lacticaseibacillus camelliae DSM 22697 = JCM 13995</name>
    <dbReference type="NCBI Taxonomy" id="1423730"/>
    <lineage>
        <taxon>Bacteria</taxon>
        <taxon>Bacillati</taxon>
        <taxon>Bacillota</taxon>
        <taxon>Bacilli</taxon>
        <taxon>Lactobacillales</taxon>
        <taxon>Lactobacillaceae</taxon>
        <taxon>Lacticaseibacillus</taxon>
    </lineage>
</organism>
<dbReference type="STRING" id="1423730.FC75_GL000075"/>
<comment type="caution">
    <text evidence="2">The sequence shown here is derived from an EMBL/GenBank/DDBJ whole genome shotgun (WGS) entry which is preliminary data.</text>
</comment>
<evidence type="ECO:0000313" key="3">
    <source>
        <dbReference type="Proteomes" id="UP000050865"/>
    </source>
</evidence>